<comment type="caution">
    <text evidence="3">The sequence shown here is derived from an EMBL/GenBank/DDBJ whole genome shotgun (WGS) entry which is preliminary data.</text>
</comment>
<gene>
    <name evidence="3" type="ORF">EG028_18245</name>
</gene>
<dbReference type="SUPFAM" id="SSF52129">
    <property type="entry name" value="Caspase-like"/>
    <property type="match status" value="2"/>
</dbReference>
<dbReference type="InterPro" id="IPR029031">
    <property type="entry name" value="Gingipain_N_sf"/>
</dbReference>
<evidence type="ECO:0000259" key="2">
    <source>
        <dbReference type="Pfam" id="PF01364"/>
    </source>
</evidence>
<evidence type="ECO:0000313" key="4">
    <source>
        <dbReference type="Proteomes" id="UP000279089"/>
    </source>
</evidence>
<dbReference type="GO" id="GO:0008234">
    <property type="term" value="F:cysteine-type peptidase activity"/>
    <property type="evidence" value="ECO:0007669"/>
    <property type="project" value="InterPro"/>
</dbReference>
<dbReference type="OrthoDB" id="1110382at2"/>
<dbReference type="GO" id="GO:0006508">
    <property type="term" value="P:proteolysis"/>
    <property type="evidence" value="ECO:0007669"/>
    <property type="project" value="InterPro"/>
</dbReference>
<sequence length="1092" mass="121967">MCATALRWCCWRKRKVGYKTRKITCHIPAYIPGAGVIADRSFNQQKTFGMKTDLHCLPGGNNPVETISFTIVISPQQVKTEETPFGVRYSLGKDYKVTSAPGTPSFPSRIVQVALPLDATDITVTAESLCSRRLSEKPVFIMPVPEYRIAAKGSGGHRPDGDRLETIRSRALQQTEDDRQSAPLMQGPLIRPDAEAYAKTFEQPPALASLISIVEVGGNRITNISISPISLEGYIPVLHEQISVRVVFRKGEEKTPLRHTTYRVLPQDRKAQASLFKSLKDSVLNPYGVIDLTSKVGLYLGNYDYIVITDNHRWDSTRISPAEPVGNMVEAFTRLTQWKREKGLRAAVITITDIVNGVYGDFKTGANDLQEVIRNFLKFARGTWGTTWVLLGGDIEIVPVRKTAGEILGEVSEQTKNNPPANRESFWTGSFMKLRVTALGDWWNIHDTYLELTSRTNGRRIPRKTPFGIFTKPVYPFRISTAKISSLAFSFFETPEAFRKRLGWHFCTDETYETFSADPTDFVRVDGPESVIRVPLRFHYTWNTIPTDFYYSSLFGPGYGLAGRHDWDLNNNGIYGQYEGANSFDPINWNADVVVGRAPVSTPAEAETFVNKVLDYEKIIGPIGIRFYSAYLGKMLLAADNWDGSPVFSPTVSNPPEVGRFFSDAANGRAILQLATDAPKSFSWQLVTWISNADVRVLPYNLNAGRGNKGWYYARSAADLSPSVFTLHMPWGDVHNIPNVSDTIVVYGDAAEISPLWYMLDALAADGSMTDQELLRAQVDAELPVIKHFNRLYKDVQSLSTAGAVPPQRLTYERLEAALNEGQHFVSLSGHGNQWGCCDLGTGMAASLTNGPRTFIAYADSCLTNGFDESDAMGEALVKNPNGGAVAYIGSTRFSWIGLGDDVQRAFFNELTRTRHLGLLHNSRLRFAQNHPGNHYYKWCVLALNLLGDPEMEVWKRSPDPFRLEYIPLEKDLRIRVLYETDLTRHAVREAEVVAYAGDNILTVTANAEGYFDLPNELAESGNLRLRVSIPDGLSRMVSGEELKKKMEQFRRPEIEEVPVENLQDGFSCMQTAAVKQGNGHINQQDHITVEL</sequence>
<protein>
    <recommendedName>
        <fullName evidence="2">Gingipain domain-containing protein</fullName>
    </recommendedName>
</protein>
<dbReference type="Gene3D" id="2.60.40.3800">
    <property type="match status" value="1"/>
</dbReference>
<dbReference type="Proteomes" id="UP000279089">
    <property type="component" value="Unassembled WGS sequence"/>
</dbReference>
<dbReference type="Gene3D" id="3.40.50.1460">
    <property type="match status" value="1"/>
</dbReference>
<keyword evidence="4" id="KW-1185">Reference proteome</keyword>
<proteinExistence type="predicted"/>
<dbReference type="Pfam" id="PF01364">
    <property type="entry name" value="Peptidase_C25"/>
    <property type="match status" value="2"/>
</dbReference>
<dbReference type="InterPro" id="IPR038490">
    <property type="entry name" value="Gingipain_propep_sf"/>
</dbReference>
<evidence type="ECO:0000313" key="3">
    <source>
        <dbReference type="EMBL" id="RPD39592.1"/>
    </source>
</evidence>
<dbReference type="InterPro" id="IPR001769">
    <property type="entry name" value="Gingipain"/>
</dbReference>
<reference evidence="4" key="1">
    <citation type="submission" date="2018-11" db="EMBL/GenBank/DDBJ databases">
        <title>Chitinophaga lutea sp.nov., isolate from arsenic contaminated soil.</title>
        <authorList>
            <person name="Zong Y."/>
        </authorList>
    </citation>
    <scope>NUCLEOTIDE SEQUENCE [LARGE SCALE GENOMIC DNA]</scope>
    <source>
        <strain evidence="4">YLT18</strain>
    </source>
</reference>
<organism evidence="3 4">
    <name type="scientific">Chitinophaga barathri</name>
    <dbReference type="NCBI Taxonomy" id="1647451"/>
    <lineage>
        <taxon>Bacteria</taxon>
        <taxon>Pseudomonadati</taxon>
        <taxon>Bacteroidota</taxon>
        <taxon>Chitinophagia</taxon>
        <taxon>Chitinophagales</taxon>
        <taxon>Chitinophagaceae</taxon>
        <taxon>Chitinophaga</taxon>
    </lineage>
</organism>
<dbReference type="AlphaFoldDB" id="A0A3N4M7X1"/>
<dbReference type="InterPro" id="IPR029030">
    <property type="entry name" value="Caspase-like_dom_sf"/>
</dbReference>
<feature type="domain" description="Gingipain" evidence="2">
    <location>
        <begin position="533"/>
        <end position="954"/>
    </location>
</feature>
<evidence type="ECO:0000256" key="1">
    <source>
        <dbReference type="ARBA" id="ARBA00022729"/>
    </source>
</evidence>
<feature type="domain" description="Gingipain" evidence="2">
    <location>
        <begin position="305"/>
        <end position="408"/>
    </location>
</feature>
<dbReference type="Gene3D" id="3.40.50.10390">
    <property type="entry name" value="Gingipain r, domain 1"/>
    <property type="match status" value="1"/>
</dbReference>
<name>A0A3N4M7X1_9BACT</name>
<accession>A0A3N4M7X1</accession>
<dbReference type="EMBL" id="RMBX01000010">
    <property type="protein sequence ID" value="RPD39592.1"/>
    <property type="molecule type" value="Genomic_DNA"/>
</dbReference>
<keyword evidence="1" id="KW-0732">Signal</keyword>